<dbReference type="STRING" id="4795.A0A225X3U0"/>
<accession>A0A225X3U0</accession>
<sequence length="324" mass="37257">MPRTRFQQIRGALTLHPPEHPSFDREHDPLWRCCGVMEHFQKQFAAFAVPLCVSSIDEMTVRTKARTRAKTFMPSKPDKYGLRFYAVVGWSSLYVHSLWANSSDTQVSFQLYEQHFTIRCEMKVFLVMDSDAGHETRALRSPTGHRLVVSDKFYTRHTFARALLKFTDGEMHLLGTVRINFVDKWNKSAVSAAVEQVDNGVRGDLALVVAVDPEPQWKQSIKGIRQHSNALQRQSELNTKPLEGGLILPSTSAEAVYSIRRWTEDRTLHRQEFMTPTIIAAYNLCMNGVDRVDQLRSTYPIRRREKRLGMTMITWLTDITIINA</sequence>
<dbReference type="Pfam" id="PF13843">
    <property type="entry name" value="DDE_Tnp_1_7"/>
    <property type="match status" value="1"/>
</dbReference>
<evidence type="ECO:0000313" key="3">
    <source>
        <dbReference type="Proteomes" id="UP000198211"/>
    </source>
</evidence>
<dbReference type="InterPro" id="IPR029526">
    <property type="entry name" value="PGBD"/>
</dbReference>
<gene>
    <name evidence="2" type="ORF">PHMEG_000336</name>
</gene>
<evidence type="ECO:0000259" key="1">
    <source>
        <dbReference type="Pfam" id="PF13843"/>
    </source>
</evidence>
<dbReference type="AlphaFoldDB" id="A0A225X3U0"/>
<keyword evidence="3" id="KW-1185">Reference proteome</keyword>
<dbReference type="PANTHER" id="PTHR46599:SF3">
    <property type="entry name" value="PIGGYBAC TRANSPOSABLE ELEMENT-DERIVED PROTEIN 4"/>
    <property type="match status" value="1"/>
</dbReference>
<organism evidence="2 3">
    <name type="scientific">Phytophthora megakarya</name>
    <dbReference type="NCBI Taxonomy" id="4795"/>
    <lineage>
        <taxon>Eukaryota</taxon>
        <taxon>Sar</taxon>
        <taxon>Stramenopiles</taxon>
        <taxon>Oomycota</taxon>
        <taxon>Peronosporomycetes</taxon>
        <taxon>Peronosporales</taxon>
        <taxon>Peronosporaceae</taxon>
        <taxon>Phytophthora</taxon>
    </lineage>
</organism>
<dbReference type="EMBL" id="NBNE01000008">
    <property type="protein sequence ID" value="OWZ24586.1"/>
    <property type="molecule type" value="Genomic_DNA"/>
</dbReference>
<name>A0A225X3U0_9STRA</name>
<protein>
    <recommendedName>
        <fullName evidence="1">PiggyBac transposable element-derived protein domain-containing protein</fullName>
    </recommendedName>
</protein>
<dbReference type="PANTHER" id="PTHR46599">
    <property type="entry name" value="PIGGYBAC TRANSPOSABLE ELEMENT-DERIVED PROTEIN 4"/>
    <property type="match status" value="1"/>
</dbReference>
<proteinExistence type="predicted"/>
<comment type="caution">
    <text evidence="2">The sequence shown here is derived from an EMBL/GenBank/DDBJ whole genome shotgun (WGS) entry which is preliminary data.</text>
</comment>
<reference evidence="3" key="1">
    <citation type="submission" date="2017-03" db="EMBL/GenBank/DDBJ databases">
        <title>Phytopthora megakarya and P. palmivora, two closely related causual agents of cacao black pod achieved similar genome size and gene model numbers by different mechanisms.</title>
        <authorList>
            <person name="Ali S."/>
            <person name="Shao J."/>
            <person name="Larry D.J."/>
            <person name="Kronmiller B."/>
            <person name="Shen D."/>
            <person name="Strem M.D."/>
            <person name="Melnick R.L."/>
            <person name="Guiltinan M.J."/>
            <person name="Tyler B.M."/>
            <person name="Meinhardt L.W."/>
            <person name="Bailey B.A."/>
        </authorList>
    </citation>
    <scope>NUCLEOTIDE SEQUENCE [LARGE SCALE GENOMIC DNA]</scope>
    <source>
        <strain evidence="3">zdho120</strain>
    </source>
</reference>
<dbReference type="Proteomes" id="UP000198211">
    <property type="component" value="Unassembled WGS sequence"/>
</dbReference>
<feature type="domain" description="PiggyBac transposable element-derived protein" evidence="1">
    <location>
        <begin position="1"/>
        <end position="324"/>
    </location>
</feature>
<dbReference type="OrthoDB" id="119168at2759"/>
<evidence type="ECO:0000313" key="2">
    <source>
        <dbReference type="EMBL" id="OWZ24586.1"/>
    </source>
</evidence>